<keyword evidence="6" id="KW-0539">Nucleus</keyword>
<evidence type="ECO:0000256" key="7">
    <source>
        <dbReference type="ARBA" id="ARBA00023306"/>
    </source>
</evidence>
<dbReference type="InterPro" id="IPR019440">
    <property type="entry name" value="MAU2"/>
</dbReference>
<comment type="similarity">
    <text evidence="2">Belongs to the SCC4/mau-2 family.</text>
</comment>
<keyword evidence="7" id="KW-0131">Cell cycle</keyword>
<sequence>MQALGESLLLLAGQFERQGSISAAIQCLEAIAQSTEAFYPLTETYARQKIAQLLLANAHNIIEAKQHLEKAQLL</sequence>
<protein>
    <recommendedName>
        <fullName evidence="9">MalT-like TPR region domain-containing protein</fullName>
    </recommendedName>
</protein>
<dbReference type="EMBL" id="GBEZ01009786">
    <property type="protein sequence ID" value="JAC75830.1"/>
    <property type="molecule type" value="Transcribed_RNA"/>
</dbReference>
<comment type="subcellular location">
    <subcellularLocation>
        <location evidence="1">Nucleus</location>
    </subcellularLocation>
</comment>
<reference evidence="8" key="1">
    <citation type="submission" date="2014-05" db="EMBL/GenBank/DDBJ databases">
        <title>The transcriptome of the halophilic microalga Tetraselmis sp. GSL018 isolated from the Great Salt Lake, Utah.</title>
        <authorList>
            <person name="Jinkerson R.E."/>
            <person name="D'Adamo S."/>
            <person name="Posewitz M.C."/>
        </authorList>
    </citation>
    <scope>NUCLEOTIDE SEQUENCE</scope>
    <source>
        <strain evidence="8">GSL018</strain>
    </source>
</reference>
<evidence type="ECO:0000256" key="4">
    <source>
        <dbReference type="ARBA" id="ARBA00022776"/>
    </source>
</evidence>
<evidence type="ECO:0000256" key="2">
    <source>
        <dbReference type="ARBA" id="ARBA00008585"/>
    </source>
</evidence>
<keyword evidence="4" id="KW-0498">Mitosis</keyword>
<keyword evidence="3" id="KW-0132">Cell division</keyword>
<dbReference type="AlphaFoldDB" id="A0A061RYS0"/>
<evidence type="ECO:0008006" key="9">
    <source>
        <dbReference type="Google" id="ProtNLM"/>
    </source>
</evidence>
<dbReference type="PANTHER" id="PTHR21394">
    <property type="entry name" value="MAU2 CHROMATID COHESION FACTOR HOMOLOG"/>
    <property type="match status" value="1"/>
</dbReference>
<evidence type="ECO:0000256" key="5">
    <source>
        <dbReference type="ARBA" id="ARBA00022829"/>
    </source>
</evidence>
<evidence type="ECO:0000256" key="1">
    <source>
        <dbReference type="ARBA" id="ARBA00004123"/>
    </source>
</evidence>
<evidence type="ECO:0000256" key="6">
    <source>
        <dbReference type="ARBA" id="ARBA00023242"/>
    </source>
</evidence>
<proteinExistence type="inferred from homology"/>
<dbReference type="Pfam" id="PF10345">
    <property type="entry name" value="Cohesin_load"/>
    <property type="match status" value="1"/>
</dbReference>
<evidence type="ECO:0000256" key="3">
    <source>
        <dbReference type="ARBA" id="ARBA00022618"/>
    </source>
</evidence>
<dbReference type="GO" id="GO:0005634">
    <property type="term" value="C:nucleus"/>
    <property type="evidence" value="ECO:0007669"/>
    <property type="project" value="UniProtKB-SubCell"/>
</dbReference>
<dbReference type="GO" id="GO:0007059">
    <property type="term" value="P:chromosome segregation"/>
    <property type="evidence" value="ECO:0007669"/>
    <property type="project" value="UniProtKB-KW"/>
</dbReference>
<gene>
    <name evidence="8" type="ORF">TSPGSL018_21956</name>
</gene>
<organism evidence="8">
    <name type="scientific">Tetraselmis sp. GSL018</name>
    <dbReference type="NCBI Taxonomy" id="582737"/>
    <lineage>
        <taxon>Eukaryota</taxon>
        <taxon>Viridiplantae</taxon>
        <taxon>Chlorophyta</taxon>
        <taxon>core chlorophytes</taxon>
        <taxon>Chlorodendrophyceae</taxon>
        <taxon>Chlorodendrales</taxon>
        <taxon>Chlorodendraceae</taxon>
        <taxon>Tetraselmis</taxon>
    </lineage>
</organism>
<feature type="non-terminal residue" evidence="8">
    <location>
        <position position="74"/>
    </location>
</feature>
<dbReference type="GO" id="GO:0051301">
    <property type="term" value="P:cell division"/>
    <property type="evidence" value="ECO:0007669"/>
    <property type="project" value="UniProtKB-KW"/>
</dbReference>
<name>A0A061RYS0_9CHLO</name>
<accession>A0A061RYS0</accession>
<evidence type="ECO:0000313" key="8">
    <source>
        <dbReference type="EMBL" id="JAC75830.1"/>
    </source>
</evidence>
<dbReference type="GO" id="GO:0007064">
    <property type="term" value="P:mitotic sister chromatid cohesion"/>
    <property type="evidence" value="ECO:0007669"/>
    <property type="project" value="InterPro"/>
</dbReference>
<keyword evidence="5" id="KW-0159">Chromosome partition</keyword>